<feature type="transmembrane region" description="Helical" evidence="6">
    <location>
        <begin position="133"/>
        <end position="155"/>
    </location>
</feature>
<dbReference type="RefSeq" id="WP_314800003.1">
    <property type="nucleotide sequence ID" value="NZ_CP130319.1"/>
</dbReference>
<dbReference type="PANTHER" id="PTHR42718">
    <property type="entry name" value="MAJOR FACILITATOR SUPERFAMILY MULTIDRUG TRANSPORTER MFSC"/>
    <property type="match status" value="1"/>
</dbReference>
<feature type="transmembrane region" description="Helical" evidence="6">
    <location>
        <begin position="40"/>
        <end position="60"/>
    </location>
</feature>
<dbReference type="EMBL" id="CP130319">
    <property type="protein sequence ID" value="WNR44420.1"/>
    <property type="molecule type" value="Genomic_DNA"/>
</dbReference>
<feature type="transmembrane region" description="Helical" evidence="6">
    <location>
        <begin position="282"/>
        <end position="305"/>
    </location>
</feature>
<keyword evidence="4 6" id="KW-1133">Transmembrane helix</keyword>
<dbReference type="Gene3D" id="1.20.1250.20">
    <property type="entry name" value="MFS general substrate transporter like domains"/>
    <property type="match status" value="1"/>
</dbReference>
<keyword evidence="9" id="KW-1185">Reference proteome</keyword>
<feature type="transmembrane region" description="Helical" evidence="6">
    <location>
        <begin position="219"/>
        <end position="239"/>
    </location>
</feature>
<dbReference type="PRINTS" id="PR01036">
    <property type="entry name" value="TCRTETB"/>
</dbReference>
<evidence type="ECO:0000256" key="3">
    <source>
        <dbReference type="ARBA" id="ARBA00022692"/>
    </source>
</evidence>
<name>A0AA96RK33_9BACL</name>
<evidence type="ECO:0000256" key="5">
    <source>
        <dbReference type="ARBA" id="ARBA00023136"/>
    </source>
</evidence>
<dbReference type="AlphaFoldDB" id="A0AA96RK33"/>
<keyword evidence="5 6" id="KW-0472">Membrane</keyword>
<organism evidence="8 9">
    <name type="scientific">Paenibacillus roseopurpureus</name>
    <dbReference type="NCBI Taxonomy" id="2918901"/>
    <lineage>
        <taxon>Bacteria</taxon>
        <taxon>Bacillati</taxon>
        <taxon>Bacillota</taxon>
        <taxon>Bacilli</taxon>
        <taxon>Bacillales</taxon>
        <taxon>Paenibacillaceae</taxon>
        <taxon>Paenibacillus</taxon>
    </lineage>
</organism>
<feature type="transmembrane region" description="Helical" evidence="6">
    <location>
        <begin position="162"/>
        <end position="184"/>
    </location>
</feature>
<keyword evidence="3 6" id="KW-0812">Transmembrane</keyword>
<feature type="transmembrane region" description="Helical" evidence="6">
    <location>
        <begin position="72"/>
        <end position="91"/>
    </location>
</feature>
<feature type="transmembrane region" description="Helical" evidence="6">
    <location>
        <begin position="190"/>
        <end position="207"/>
    </location>
</feature>
<dbReference type="GO" id="GO:0005886">
    <property type="term" value="C:plasma membrane"/>
    <property type="evidence" value="ECO:0007669"/>
    <property type="project" value="UniProtKB-SubCell"/>
</dbReference>
<dbReference type="SUPFAM" id="SSF103473">
    <property type="entry name" value="MFS general substrate transporter"/>
    <property type="match status" value="1"/>
</dbReference>
<feature type="transmembrane region" description="Helical" evidence="6">
    <location>
        <begin position="403"/>
        <end position="428"/>
    </location>
</feature>
<evidence type="ECO:0000259" key="7">
    <source>
        <dbReference type="PROSITE" id="PS50850"/>
    </source>
</evidence>
<dbReference type="Proteomes" id="UP001304650">
    <property type="component" value="Chromosome"/>
</dbReference>
<dbReference type="Pfam" id="PF07690">
    <property type="entry name" value="MFS_1"/>
    <property type="match status" value="1"/>
</dbReference>
<protein>
    <submittedName>
        <fullName evidence="8">MFS transporter</fullName>
    </submittedName>
</protein>
<dbReference type="KEGG" id="proo:MJB10_25715"/>
<keyword evidence="2" id="KW-0813">Transport</keyword>
<reference evidence="8" key="1">
    <citation type="submission" date="2022-02" db="EMBL/GenBank/DDBJ databases">
        <title>Paenibacillus sp. MBLB1832 Whole Genome Shotgun Sequencing.</title>
        <authorList>
            <person name="Hwang C.Y."/>
            <person name="Cho E.-S."/>
            <person name="Seo M.-J."/>
        </authorList>
    </citation>
    <scope>NUCLEOTIDE SEQUENCE</scope>
    <source>
        <strain evidence="8">MBLB1832</strain>
    </source>
</reference>
<feature type="transmembrane region" description="Helical" evidence="6">
    <location>
        <begin position="103"/>
        <end position="121"/>
    </location>
</feature>
<feature type="transmembrane region" description="Helical" evidence="6">
    <location>
        <begin position="345"/>
        <end position="363"/>
    </location>
</feature>
<feature type="transmembrane region" description="Helical" evidence="6">
    <location>
        <begin position="311"/>
        <end position="333"/>
    </location>
</feature>
<evidence type="ECO:0000256" key="6">
    <source>
        <dbReference type="SAM" id="Phobius"/>
    </source>
</evidence>
<dbReference type="PANTHER" id="PTHR42718:SF9">
    <property type="entry name" value="MAJOR FACILITATOR SUPERFAMILY MULTIDRUG TRANSPORTER MFSC"/>
    <property type="match status" value="1"/>
</dbReference>
<dbReference type="InterPro" id="IPR036259">
    <property type="entry name" value="MFS_trans_sf"/>
</dbReference>
<dbReference type="CDD" id="cd17321">
    <property type="entry name" value="MFS_MMR_MDR_like"/>
    <property type="match status" value="1"/>
</dbReference>
<proteinExistence type="predicted"/>
<accession>A0AA96RK33</accession>
<feature type="domain" description="Major facilitator superfamily (MFS) profile" evidence="7">
    <location>
        <begin position="37"/>
        <end position="475"/>
    </location>
</feature>
<evidence type="ECO:0000313" key="9">
    <source>
        <dbReference type="Proteomes" id="UP001304650"/>
    </source>
</evidence>
<feature type="transmembrane region" description="Helical" evidence="6">
    <location>
        <begin position="245"/>
        <end position="262"/>
    </location>
</feature>
<dbReference type="Gene3D" id="1.20.1720.10">
    <property type="entry name" value="Multidrug resistance protein D"/>
    <property type="match status" value="1"/>
</dbReference>
<feature type="transmembrane region" description="Helical" evidence="6">
    <location>
        <begin position="448"/>
        <end position="470"/>
    </location>
</feature>
<dbReference type="InterPro" id="IPR020846">
    <property type="entry name" value="MFS_dom"/>
</dbReference>
<dbReference type="InterPro" id="IPR011701">
    <property type="entry name" value="MFS"/>
</dbReference>
<sequence>MNVMLDEMIEERNMCMQPMSGNAAPLSEPEMVKLKKSVPWIYFVLFFAVLNESMFGVSTPSIMAQHHLSTTAVSWVVTVFFIVIGLGMVVFGRLSDIYSVKSLILTGVVLYSFGSILGFALNVSYPAVLVARALQGAGCAAIPALVFVMVARFFTAEERGKMFGMITSIVSFAIGVGPVLGGFIAGSLHWAYLFLVPLPILLAIPYFRNYLPEEQRRPGRLDLIGTLLMGTIITLLVLYTTGDNLWLLVGSLAALIVFVSYIRKAKEPFVDPALFQNKLYRFGLIIGFLTFGTVMAAMFTMPLLLSKLYGLNARMIGVIMFPGALSAMIFGRVGGNLTVKRGSRFVMYLGLSLLAFSLFLQAFSTGLSVWLIGASLVFMYIGFSFLQTALAESVTLVLPGHHIGVGMGFFNMVSTLAGAIVTAVVAKVLDLRLVEIRIHPLITDERAYAYSGLLLLTFLVVVGTLLLYVFTLGKADRVAATTN</sequence>
<evidence type="ECO:0000313" key="8">
    <source>
        <dbReference type="EMBL" id="WNR44420.1"/>
    </source>
</evidence>
<comment type="subcellular location">
    <subcellularLocation>
        <location evidence="1">Cell membrane</location>
        <topology evidence="1">Multi-pass membrane protein</topology>
    </subcellularLocation>
</comment>
<evidence type="ECO:0000256" key="2">
    <source>
        <dbReference type="ARBA" id="ARBA00022448"/>
    </source>
</evidence>
<dbReference type="GO" id="GO:0022857">
    <property type="term" value="F:transmembrane transporter activity"/>
    <property type="evidence" value="ECO:0007669"/>
    <property type="project" value="InterPro"/>
</dbReference>
<gene>
    <name evidence="8" type="ORF">MJB10_25715</name>
</gene>
<dbReference type="PROSITE" id="PS50850">
    <property type="entry name" value="MFS"/>
    <property type="match status" value="1"/>
</dbReference>
<evidence type="ECO:0000256" key="4">
    <source>
        <dbReference type="ARBA" id="ARBA00022989"/>
    </source>
</evidence>
<feature type="transmembrane region" description="Helical" evidence="6">
    <location>
        <begin position="369"/>
        <end position="391"/>
    </location>
</feature>
<evidence type="ECO:0000256" key="1">
    <source>
        <dbReference type="ARBA" id="ARBA00004651"/>
    </source>
</evidence>